<comment type="caution">
    <text evidence="1">The sequence shown here is derived from an EMBL/GenBank/DDBJ whole genome shotgun (WGS) entry which is preliminary data.</text>
</comment>
<keyword evidence="2" id="KW-1185">Reference proteome</keyword>
<dbReference type="Proteomes" id="UP000276133">
    <property type="component" value="Unassembled WGS sequence"/>
</dbReference>
<name>A0A3M7RDS8_BRAPC</name>
<dbReference type="EMBL" id="REGN01003643">
    <property type="protein sequence ID" value="RNA21574.1"/>
    <property type="molecule type" value="Genomic_DNA"/>
</dbReference>
<sequence>MQSVKERCIFDTEDTNRPETESNFSRRFAERHKYLSESPDIKRFPSFEYLRSKISHFCFKCGEFISLKSLASSKLNIRTFPLENPHENTEL</sequence>
<protein>
    <submittedName>
        <fullName evidence="1">Uncharacterized protein</fullName>
    </submittedName>
</protein>
<gene>
    <name evidence="1" type="ORF">BpHYR1_045777</name>
</gene>
<reference evidence="1 2" key="1">
    <citation type="journal article" date="2018" name="Sci. Rep.">
        <title>Genomic signatures of local adaptation to the degree of environmental predictability in rotifers.</title>
        <authorList>
            <person name="Franch-Gras L."/>
            <person name="Hahn C."/>
            <person name="Garcia-Roger E.M."/>
            <person name="Carmona M.J."/>
            <person name="Serra M."/>
            <person name="Gomez A."/>
        </authorList>
    </citation>
    <scope>NUCLEOTIDE SEQUENCE [LARGE SCALE GENOMIC DNA]</scope>
    <source>
        <strain evidence="1">HYR1</strain>
    </source>
</reference>
<dbReference type="AlphaFoldDB" id="A0A3M7RDS8"/>
<proteinExistence type="predicted"/>
<organism evidence="1 2">
    <name type="scientific">Brachionus plicatilis</name>
    <name type="common">Marine rotifer</name>
    <name type="synonym">Brachionus muelleri</name>
    <dbReference type="NCBI Taxonomy" id="10195"/>
    <lineage>
        <taxon>Eukaryota</taxon>
        <taxon>Metazoa</taxon>
        <taxon>Spiralia</taxon>
        <taxon>Gnathifera</taxon>
        <taxon>Rotifera</taxon>
        <taxon>Eurotatoria</taxon>
        <taxon>Monogononta</taxon>
        <taxon>Pseudotrocha</taxon>
        <taxon>Ploima</taxon>
        <taxon>Brachionidae</taxon>
        <taxon>Brachionus</taxon>
    </lineage>
</organism>
<evidence type="ECO:0000313" key="2">
    <source>
        <dbReference type="Proteomes" id="UP000276133"/>
    </source>
</evidence>
<evidence type="ECO:0000313" key="1">
    <source>
        <dbReference type="EMBL" id="RNA21574.1"/>
    </source>
</evidence>
<accession>A0A3M7RDS8</accession>